<dbReference type="GO" id="GO:0005886">
    <property type="term" value="C:plasma membrane"/>
    <property type="evidence" value="ECO:0007669"/>
    <property type="project" value="UniProtKB-SubCell"/>
</dbReference>
<dbReference type="PANTHER" id="PTHR43124">
    <property type="entry name" value="PURINE EFFLUX PUMP PBUE"/>
    <property type="match status" value="1"/>
</dbReference>
<evidence type="ECO:0000256" key="5">
    <source>
        <dbReference type="ARBA" id="ARBA00023136"/>
    </source>
</evidence>
<protein>
    <submittedName>
        <fullName evidence="8">Chloramphenicol resistance protein</fullName>
    </submittedName>
</protein>
<dbReference type="Pfam" id="PF07690">
    <property type="entry name" value="MFS_1"/>
    <property type="match status" value="1"/>
</dbReference>
<feature type="transmembrane region" description="Helical" evidence="6">
    <location>
        <begin position="305"/>
        <end position="324"/>
    </location>
</feature>
<evidence type="ECO:0000256" key="2">
    <source>
        <dbReference type="ARBA" id="ARBA00022475"/>
    </source>
</evidence>
<dbReference type="GO" id="GO:0022857">
    <property type="term" value="F:transmembrane transporter activity"/>
    <property type="evidence" value="ECO:0007669"/>
    <property type="project" value="InterPro"/>
</dbReference>
<dbReference type="AlphaFoldDB" id="A0A919DAE1"/>
<feature type="transmembrane region" description="Helical" evidence="6">
    <location>
        <begin position="99"/>
        <end position="121"/>
    </location>
</feature>
<dbReference type="NCBIfam" id="NF033135">
    <property type="entry name" value="cmx_cmrA"/>
    <property type="match status" value="1"/>
</dbReference>
<dbReference type="CDD" id="cd17324">
    <property type="entry name" value="MFS_NepI_like"/>
    <property type="match status" value="1"/>
</dbReference>
<evidence type="ECO:0000256" key="1">
    <source>
        <dbReference type="ARBA" id="ARBA00004651"/>
    </source>
</evidence>
<feature type="transmembrane region" description="Helical" evidence="6">
    <location>
        <begin position="369"/>
        <end position="389"/>
    </location>
</feature>
<proteinExistence type="predicted"/>
<reference evidence="8" key="1">
    <citation type="journal article" date="2014" name="Int. J. Syst. Evol. Microbiol.">
        <title>Complete genome sequence of Corynebacterium casei LMG S-19264T (=DSM 44701T), isolated from a smear-ripened cheese.</title>
        <authorList>
            <consortium name="US DOE Joint Genome Institute (JGI-PGF)"/>
            <person name="Walter F."/>
            <person name="Albersmeier A."/>
            <person name="Kalinowski J."/>
            <person name="Ruckert C."/>
        </authorList>
    </citation>
    <scope>NUCLEOTIDE SEQUENCE</scope>
    <source>
        <strain evidence="8">CGMCC 4.7403</strain>
    </source>
</reference>
<comment type="caution">
    <text evidence="8">The sequence shown here is derived from an EMBL/GenBank/DDBJ whole genome shotgun (WGS) entry which is preliminary data.</text>
</comment>
<name>A0A919DAE1_9ACTN</name>
<dbReference type="InterPro" id="IPR036259">
    <property type="entry name" value="MFS_trans_sf"/>
</dbReference>
<dbReference type="InterPro" id="IPR050189">
    <property type="entry name" value="MFS_Efflux_Transporters"/>
</dbReference>
<evidence type="ECO:0000256" key="4">
    <source>
        <dbReference type="ARBA" id="ARBA00022989"/>
    </source>
</evidence>
<sequence>MPVFVYVLSLAVFAQGTSEFMLAGLVPGIAHDMSVSVAAAASLTSAYAVGMIVGAPVMAALSARWPRRRALAGFLAAFVVVHVVGAVTASFPVLFGTRVVAAIVNAGFLAVAMSVATGLVVPERRPRATAILLSGVTLSCVIGVPAGALLGDWSGWRSVFWAVAALCLPALALVFRSAPSSSAPRPHDVSIRREARELRARPVRLALLLAALVNGATFATFAYLAVIATDVADLPGVAVPGLLAAFGVGAFIGVTIAGRVGDGRAGNGRVGNVRPGLRPGLIRTLYVLPVGWAVLAATSARPVPLFIAAVIQGGLSFGIGSAVVHHVMFVASRAPSLSGAFATVALNAGAFLGPLLAGAATGATHDHRLAAWVSVALSASAAALTCALLRRQHVGA</sequence>
<dbReference type="Proteomes" id="UP000603227">
    <property type="component" value="Unassembled WGS sequence"/>
</dbReference>
<feature type="transmembrane region" description="Helical" evidence="6">
    <location>
        <begin position="71"/>
        <end position="93"/>
    </location>
</feature>
<feature type="transmembrane region" description="Helical" evidence="6">
    <location>
        <begin position="281"/>
        <end position="299"/>
    </location>
</feature>
<dbReference type="PANTHER" id="PTHR43124:SF3">
    <property type="entry name" value="CHLORAMPHENICOL EFFLUX PUMP RV0191"/>
    <property type="match status" value="1"/>
</dbReference>
<feature type="transmembrane region" description="Helical" evidence="6">
    <location>
        <begin position="156"/>
        <end position="175"/>
    </location>
</feature>
<evidence type="ECO:0000256" key="6">
    <source>
        <dbReference type="SAM" id="Phobius"/>
    </source>
</evidence>
<reference evidence="8" key="2">
    <citation type="submission" date="2020-09" db="EMBL/GenBank/DDBJ databases">
        <authorList>
            <person name="Sun Q."/>
            <person name="Zhou Y."/>
        </authorList>
    </citation>
    <scope>NUCLEOTIDE SEQUENCE</scope>
    <source>
        <strain evidence="8">CGMCC 4.7403</strain>
    </source>
</reference>
<dbReference type="PROSITE" id="PS50850">
    <property type="entry name" value="MFS"/>
    <property type="match status" value="1"/>
</dbReference>
<comment type="subcellular location">
    <subcellularLocation>
        <location evidence="1">Cell membrane</location>
        <topology evidence="1">Multi-pass membrane protein</topology>
    </subcellularLocation>
</comment>
<organism evidence="8 9">
    <name type="scientific">Streptomyces capitiformicae</name>
    <dbReference type="NCBI Taxonomy" id="2014920"/>
    <lineage>
        <taxon>Bacteria</taxon>
        <taxon>Bacillati</taxon>
        <taxon>Actinomycetota</taxon>
        <taxon>Actinomycetes</taxon>
        <taxon>Kitasatosporales</taxon>
        <taxon>Streptomycetaceae</taxon>
        <taxon>Streptomyces</taxon>
    </lineage>
</organism>
<keyword evidence="4 6" id="KW-1133">Transmembrane helix</keyword>
<accession>A0A919DAE1</accession>
<feature type="transmembrane region" description="Helical" evidence="6">
    <location>
        <begin position="238"/>
        <end position="260"/>
    </location>
</feature>
<dbReference type="Gene3D" id="1.20.1250.20">
    <property type="entry name" value="MFS general substrate transporter like domains"/>
    <property type="match status" value="1"/>
</dbReference>
<feature type="transmembrane region" description="Helical" evidence="6">
    <location>
        <begin position="336"/>
        <end position="357"/>
    </location>
</feature>
<evidence type="ECO:0000259" key="7">
    <source>
        <dbReference type="PROSITE" id="PS50850"/>
    </source>
</evidence>
<feature type="domain" description="Major facilitator superfamily (MFS) profile" evidence="7">
    <location>
        <begin position="4"/>
        <end position="393"/>
    </location>
</feature>
<evidence type="ECO:0000313" key="8">
    <source>
        <dbReference type="EMBL" id="GHE28976.1"/>
    </source>
</evidence>
<evidence type="ECO:0000256" key="3">
    <source>
        <dbReference type="ARBA" id="ARBA00022692"/>
    </source>
</evidence>
<feature type="transmembrane region" description="Helical" evidence="6">
    <location>
        <begin position="205"/>
        <end position="226"/>
    </location>
</feature>
<dbReference type="SUPFAM" id="SSF103473">
    <property type="entry name" value="MFS general substrate transporter"/>
    <property type="match status" value="1"/>
</dbReference>
<dbReference type="InterPro" id="IPR011701">
    <property type="entry name" value="MFS"/>
</dbReference>
<keyword evidence="9" id="KW-1185">Reference proteome</keyword>
<feature type="transmembrane region" description="Helical" evidence="6">
    <location>
        <begin position="128"/>
        <end position="150"/>
    </location>
</feature>
<dbReference type="EMBL" id="BNAT01000015">
    <property type="protein sequence ID" value="GHE28976.1"/>
    <property type="molecule type" value="Genomic_DNA"/>
</dbReference>
<dbReference type="InterPro" id="IPR020846">
    <property type="entry name" value="MFS_dom"/>
</dbReference>
<keyword evidence="2" id="KW-1003">Cell membrane</keyword>
<keyword evidence="3 6" id="KW-0812">Transmembrane</keyword>
<gene>
    <name evidence="8" type="ORF">GCM10017771_44370</name>
</gene>
<keyword evidence="5 6" id="KW-0472">Membrane</keyword>
<evidence type="ECO:0000313" key="9">
    <source>
        <dbReference type="Proteomes" id="UP000603227"/>
    </source>
</evidence>
<feature type="transmembrane region" description="Helical" evidence="6">
    <location>
        <begin position="38"/>
        <end position="59"/>
    </location>
</feature>
<dbReference type="RefSeq" id="WP_189784334.1">
    <property type="nucleotide sequence ID" value="NZ_BNAT01000015.1"/>
</dbReference>